<organism evidence="1 2">
    <name type="scientific">Leptospira licerasiae str. MMD4847</name>
    <dbReference type="NCBI Taxonomy" id="1049971"/>
    <lineage>
        <taxon>Bacteria</taxon>
        <taxon>Pseudomonadati</taxon>
        <taxon>Spirochaetota</taxon>
        <taxon>Spirochaetia</taxon>
        <taxon>Leptospirales</taxon>
        <taxon>Leptospiraceae</taxon>
        <taxon>Leptospira</taxon>
    </lineage>
</organism>
<comment type="caution">
    <text evidence="1">The sequence shown here is derived from an EMBL/GenBank/DDBJ whole genome shotgun (WGS) entry which is preliminary data.</text>
</comment>
<dbReference type="Proteomes" id="UP000018720">
    <property type="component" value="Unassembled WGS sequence"/>
</dbReference>
<proteinExistence type="predicted"/>
<dbReference type="EMBL" id="AHOM02000004">
    <property type="protein sequence ID" value="EJZ43520.1"/>
    <property type="molecule type" value="Genomic_DNA"/>
</dbReference>
<dbReference type="RefSeq" id="WP_008591550.1">
    <property type="nucleotide sequence ID" value="NZ_AHOM02000004.1"/>
</dbReference>
<protein>
    <submittedName>
        <fullName evidence="1">Uncharacterized protein</fullName>
    </submittedName>
</protein>
<reference evidence="1 2" key="1">
    <citation type="submission" date="2012-08" db="EMBL/GenBank/DDBJ databases">
        <authorList>
            <person name="Harkins D.M."/>
            <person name="Durkin A.S."/>
            <person name="Selengut J.D."/>
            <person name="Sanka R."/>
            <person name="DePew J."/>
            <person name="Purushe J."/>
            <person name="Matthias M.A."/>
            <person name="Vinetz J.M."/>
            <person name="Sutton G.G."/>
            <person name="Nelson W.C."/>
            <person name="Fouts D.E."/>
        </authorList>
    </citation>
    <scope>NUCLEOTIDE SEQUENCE [LARGE SCALE GENOMIC DNA]</scope>
    <source>
        <strain evidence="1 2">MMD4847</strain>
    </source>
</reference>
<gene>
    <name evidence="1" type="ORF">LEP1GSC178_3069</name>
</gene>
<accession>A0ABN0HCM6</accession>
<name>A0ABN0HCM6_9LEPT</name>
<evidence type="ECO:0000313" key="1">
    <source>
        <dbReference type="EMBL" id="EJZ43520.1"/>
    </source>
</evidence>
<keyword evidence="2" id="KW-1185">Reference proteome</keyword>
<evidence type="ECO:0000313" key="2">
    <source>
        <dbReference type="Proteomes" id="UP000018720"/>
    </source>
</evidence>
<sequence>MRTRRKLSSYHKRRSLLEIETEKLSLELNNKEIYPREFAERFPIVIDRLPKEEIISNAVSKYKRVYGEIEFNKIQNDSDSIVNIVRKFILSEMSNFYNGYKRISKNEKALDILRDRAADDLMRLYPWLAEGYKLN</sequence>